<keyword evidence="3" id="KW-1185">Reference proteome</keyword>
<sequence length="273" mass="30964">MSDHLLRTDRFPRASAYHPDWLRSSVSGGAHSLWMTEWLAELLDLQPGMRVLDLGCGRGASSVFLHREYGVQVWSTDLWFGVDERAARIRDAGVEDAVFPIHADARSLPFARDFFDAVVSVDAYVYFGTDDLYLSYLTRLVRPGGQLGIVGAGLVQELDAGPPEHLRHWWEPSLACLHSADWWRRHWARSGVVDVEHADTLQDGWRLWLQWQYAVAPSNEPEIRALEMDQGRYLGYVRAVARRREATLDDPITSIPVEYITHPLLTDGADARA</sequence>
<dbReference type="Proteomes" id="UP001327225">
    <property type="component" value="Chromosome"/>
</dbReference>
<protein>
    <submittedName>
        <fullName evidence="2">Methyltransferase domain-containing protein</fullName>
    </submittedName>
</protein>
<dbReference type="RefSeq" id="WP_322454200.1">
    <property type="nucleotide sequence ID" value="NZ_JAXQPX010000002.1"/>
</dbReference>
<dbReference type="GO" id="GO:0032259">
    <property type="term" value="P:methylation"/>
    <property type="evidence" value="ECO:0007669"/>
    <property type="project" value="UniProtKB-KW"/>
</dbReference>
<proteinExistence type="predicted"/>
<evidence type="ECO:0000259" key="1">
    <source>
        <dbReference type="Pfam" id="PF13649"/>
    </source>
</evidence>
<dbReference type="InterPro" id="IPR041698">
    <property type="entry name" value="Methyltransf_25"/>
</dbReference>
<organism evidence="2 3">
    <name type="scientific">Nocardioides bizhenqiangii</name>
    <dbReference type="NCBI Taxonomy" id="3095076"/>
    <lineage>
        <taxon>Bacteria</taxon>
        <taxon>Bacillati</taxon>
        <taxon>Actinomycetota</taxon>
        <taxon>Actinomycetes</taxon>
        <taxon>Propionibacteriales</taxon>
        <taxon>Nocardioidaceae</taxon>
        <taxon>Nocardioides</taxon>
    </lineage>
</organism>
<gene>
    <name evidence="2" type="ORF">SHK19_00210</name>
</gene>
<keyword evidence="2" id="KW-0808">Transferase</keyword>
<name>A0ABZ0ZSA4_9ACTN</name>
<dbReference type="CDD" id="cd02440">
    <property type="entry name" value="AdoMet_MTases"/>
    <property type="match status" value="1"/>
</dbReference>
<dbReference type="PANTHER" id="PTHR44068:SF11">
    <property type="entry name" value="GERANYL DIPHOSPHATE 2-C-METHYLTRANSFERASE"/>
    <property type="match status" value="1"/>
</dbReference>
<feature type="domain" description="Methyltransferase" evidence="1">
    <location>
        <begin position="51"/>
        <end position="145"/>
    </location>
</feature>
<dbReference type="Gene3D" id="3.40.50.150">
    <property type="entry name" value="Vaccinia Virus protein VP39"/>
    <property type="match status" value="1"/>
</dbReference>
<dbReference type="PANTHER" id="PTHR44068">
    <property type="entry name" value="ZGC:194242"/>
    <property type="match status" value="1"/>
</dbReference>
<reference evidence="3" key="1">
    <citation type="submission" date="2023-12" db="EMBL/GenBank/DDBJ databases">
        <title>Novel species in genus Nocardioides.</title>
        <authorList>
            <person name="Zhou H."/>
        </authorList>
    </citation>
    <scope>NUCLEOTIDE SEQUENCE [LARGE SCALE GENOMIC DNA]</scope>
    <source>
        <strain evidence="3">HM61</strain>
    </source>
</reference>
<accession>A0ABZ0ZSA4</accession>
<evidence type="ECO:0000313" key="2">
    <source>
        <dbReference type="EMBL" id="WQQ26669.1"/>
    </source>
</evidence>
<dbReference type="Pfam" id="PF13649">
    <property type="entry name" value="Methyltransf_25"/>
    <property type="match status" value="1"/>
</dbReference>
<dbReference type="EMBL" id="CP141059">
    <property type="protein sequence ID" value="WQQ26669.1"/>
    <property type="molecule type" value="Genomic_DNA"/>
</dbReference>
<dbReference type="InterPro" id="IPR029063">
    <property type="entry name" value="SAM-dependent_MTases_sf"/>
</dbReference>
<evidence type="ECO:0000313" key="3">
    <source>
        <dbReference type="Proteomes" id="UP001327225"/>
    </source>
</evidence>
<dbReference type="InterPro" id="IPR050447">
    <property type="entry name" value="Erg6_SMT_methyltransf"/>
</dbReference>
<dbReference type="SUPFAM" id="SSF53335">
    <property type="entry name" value="S-adenosyl-L-methionine-dependent methyltransferases"/>
    <property type="match status" value="1"/>
</dbReference>
<dbReference type="GO" id="GO:0008168">
    <property type="term" value="F:methyltransferase activity"/>
    <property type="evidence" value="ECO:0007669"/>
    <property type="project" value="UniProtKB-KW"/>
</dbReference>
<keyword evidence="2" id="KW-0489">Methyltransferase</keyword>